<dbReference type="Proteomes" id="UP001501747">
    <property type="component" value="Unassembled WGS sequence"/>
</dbReference>
<evidence type="ECO:0000313" key="2">
    <source>
        <dbReference type="EMBL" id="GAA4034583.1"/>
    </source>
</evidence>
<feature type="region of interest" description="Disordered" evidence="1">
    <location>
        <begin position="230"/>
        <end position="270"/>
    </location>
</feature>
<name>A0ABP7U213_9PSEU</name>
<evidence type="ECO:0000256" key="1">
    <source>
        <dbReference type="SAM" id="MobiDB-lite"/>
    </source>
</evidence>
<evidence type="ECO:0000313" key="3">
    <source>
        <dbReference type="Proteomes" id="UP001501747"/>
    </source>
</evidence>
<evidence type="ECO:0008006" key="4">
    <source>
        <dbReference type="Google" id="ProtNLM"/>
    </source>
</evidence>
<feature type="region of interest" description="Disordered" evidence="1">
    <location>
        <begin position="1"/>
        <end position="34"/>
    </location>
</feature>
<dbReference type="SUPFAM" id="SSF89392">
    <property type="entry name" value="Prokaryotic lipoproteins and lipoprotein localization factors"/>
    <property type="match status" value="1"/>
</dbReference>
<gene>
    <name evidence="2" type="ORF">GCM10022247_69760</name>
</gene>
<accession>A0ABP7U213</accession>
<sequence length="270" mass="28418">MLAALAACTTAPPPAPPAPASSVPTTTAPPAPAKLGSATEFVTAVNEGMRSKKTAAITAELQSGEGITPTKATGQVRFDGDDRVSTSTISATPEGRATILLLAGENFIQSPNTAKQNPDKPWKRLAPPGKYGETSADLVLATTAAEETHPTLRIDWLRTSGTLEGAAEEVVDGVPTIRYTITVDLAKVLKSVASANNLQLKAQLEHDINSGKTSVKHEVWVQAGNVPLRWRTTAPGPDKKPLSSTTTFQDWGKPVELTAPPADKTITEKR</sequence>
<dbReference type="EMBL" id="BAABAL010000026">
    <property type="protein sequence ID" value="GAA4034583.1"/>
    <property type="molecule type" value="Genomic_DNA"/>
</dbReference>
<dbReference type="InterPro" id="IPR029046">
    <property type="entry name" value="LolA/LolB/LppX"/>
</dbReference>
<keyword evidence="3" id="KW-1185">Reference proteome</keyword>
<feature type="compositionally biased region" description="Low complexity" evidence="1">
    <location>
        <begin position="1"/>
        <end position="10"/>
    </location>
</feature>
<dbReference type="Gene3D" id="2.50.20.20">
    <property type="match status" value="1"/>
</dbReference>
<proteinExistence type="predicted"/>
<organism evidence="2 3">
    <name type="scientific">Allokutzneria multivorans</name>
    <dbReference type="NCBI Taxonomy" id="1142134"/>
    <lineage>
        <taxon>Bacteria</taxon>
        <taxon>Bacillati</taxon>
        <taxon>Actinomycetota</taxon>
        <taxon>Actinomycetes</taxon>
        <taxon>Pseudonocardiales</taxon>
        <taxon>Pseudonocardiaceae</taxon>
        <taxon>Allokutzneria</taxon>
    </lineage>
</organism>
<protein>
    <recommendedName>
        <fullName evidence="4">LppX_LprAFG lipoprotein</fullName>
    </recommendedName>
</protein>
<comment type="caution">
    <text evidence="2">The sequence shown here is derived from an EMBL/GenBank/DDBJ whole genome shotgun (WGS) entry which is preliminary data.</text>
</comment>
<reference evidence="3" key="1">
    <citation type="journal article" date="2019" name="Int. J. Syst. Evol. Microbiol.">
        <title>The Global Catalogue of Microorganisms (GCM) 10K type strain sequencing project: providing services to taxonomists for standard genome sequencing and annotation.</title>
        <authorList>
            <consortium name="The Broad Institute Genomics Platform"/>
            <consortium name="The Broad Institute Genome Sequencing Center for Infectious Disease"/>
            <person name="Wu L."/>
            <person name="Ma J."/>
        </authorList>
    </citation>
    <scope>NUCLEOTIDE SEQUENCE [LARGE SCALE GENOMIC DNA]</scope>
    <source>
        <strain evidence="3">JCM 17342</strain>
    </source>
</reference>